<name>A0A317MSR2_9GAMM</name>
<keyword evidence="1 10" id="KW-0540">Nuclease</keyword>
<evidence type="ECO:0000256" key="8">
    <source>
        <dbReference type="ARBA" id="ARBA00023125"/>
    </source>
</evidence>
<dbReference type="Pfam" id="PF04257">
    <property type="entry name" value="Exonuc_V_gamma"/>
    <property type="match status" value="1"/>
</dbReference>
<comment type="function">
    <text evidence="10">A helicase/nuclease that prepares dsDNA breaks (DSB) for recombinational DNA repair. Binds to DSBs and unwinds DNA via a highly rapid and processive ATP-dependent bidirectional helicase activity. Unwinds dsDNA until it encounters a Chi (crossover hotspot instigator) sequence from the 3' direction. Cuts ssDNA a few nucleotides 3' to the Chi site. The properties and activities of the enzyme are changed at Chi. The Chi-altered holoenzyme produces a long 3'-ssDNA overhang and facilitates RecA-binding to the ssDNA for homologous DNA recombination and repair. Holoenzyme degrades any linearized DNA that is unable to undergo homologous recombination. In the holoenzyme this subunit recognizes the wild-type Chi sequence, and when added to isolated RecB increases its ATP-dependent helicase processivity.</text>
</comment>
<comment type="miscellaneous">
    <text evidence="10">In the RecBCD complex, RecB has a slow 3'-5' helicase, an exonuclease activity and loads RecA onto ssDNA, RecD has a fast 5'-3' helicase activity, while RecC stimulates the ATPase and processivity of the RecB helicase and contributes to recognition of the Chi site.</text>
</comment>
<dbReference type="InterPro" id="IPR013986">
    <property type="entry name" value="DExx_box_DNA_helicase_dom_sf"/>
</dbReference>
<keyword evidence="13" id="KW-1185">Reference proteome</keyword>
<dbReference type="Proteomes" id="UP000246569">
    <property type="component" value="Unassembled WGS sequence"/>
</dbReference>
<dbReference type="GO" id="GO:0000724">
    <property type="term" value="P:double-strand break repair via homologous recombination"/>
    <property type="evidence" value="ECO:0007669"/>
    <property type="project" value="UniProtKB-UniRule"/>
</dbReference>
<dbReference type="Gene3D" id="1.10.486.10">
    <property type="entry name" value="PCRA, domain 4"/>
    <property type="match status" value="1"/>
</dbReference>
<keyword evidence="3 10" id="KW-0227">DNA damage</keyword>
<dbReference type="InterPro" id="IPR006697">
    <property type="entry name" value="RecC"/>
</dbReference>
<dbReference type="HAMAP" id="MF_01486">
    <property type="entry name" value="RecC"/>
    <property type="match status" value="1"/>
</dbReference>
<comment type="caution">
    <text evidence="12">The sequence shown here is derived from an EMBL/GenBank/DDBJ whole genome shotgun (WGS) entry which is preliminary data.</text>
</comment>
<dbReference type="Gene3D" id="1.10.10.160">
    <property type="match status" value="1"/>
</dbReference>
<evidence type="ECO:0000313" key="13">
    <source>
        <dbReference type="Proteomes" id="UP000246569"/>
    </source>
</evidence>
<dbReference type="GO" id="GO:0005524">
    <property type="term" value="F:ATP binding"/>
    <property type="evidence" value="ECO:0007669"/>
    <property type="project" value="UniProtKB-UniRule"/>
</dbReference>
<evidence type="ECO:0000256" key="7">
    <source>
        <dbReference type="ARBA" id="ARBA00022840"/>
    </source>
</evidence>
<feature type="domain" description="RecC C-terminal" evidence="11">
    <location>
        <begin position="825"/>
        <end position="1045"/>
    </location>
</feature>
<dbReference type="PANTHER" id="PTHR30591">
    <property type="entry name" value="RECBCD ENZYME SUBUNIT RECC"/>
    <property type="match status" value="1"/>
</dbReference>
<dbReference type="PANTHER" id="PTHR30591:SF1">
    <property type="entry name" value="RECBCD ENZYME SUBUNIT RECC"/>
    <property type="match status" value="1"/>
</dbReference>
<evidence type="ECO:0000256" key="4">
    <source>
        <dbReference type="ARBA" id="ARBA00022801"/>
    </source>
</evidence>
<sequence>MLARARCRGRREIPPMLTVIHSNRMETLADVLAAQLRAPLGDAFAAETLVVASNGLRRWLSLGLAERLGVCANLDWPLPSRLFWDLYRALLPEVPQESAYATPILAWRVLSECGRLADEAVFAPLAAYLERQDERGRYRLARRIADTFDQYLVYRPDWIEDWEQGGQRGADAADAWQPALWRRLVACGEPHRAQLHQRFLAALQARDTPPPGLPPRLSLIGIPALPAAWLETLQALARFLRIDLYLLNPCREYWGLIEAERTLARRLPDSDPAEAYLETGNRLLASTGRLGRDFHHQLAELGEQMVRIDAFDPPEPQPAEAAQTLLQVLQSDMLELRERGERGLPRYRLRADDDSVQLHVCHGRLREIEVLHERLLALFAAHPALGPADVVVMTPDIDAYAAAIEAVFAGAEQRMPFDIVDRTARAENRTLDAVFRLLDMPDSRFEADAVVSLLEVPALRRRFGIAADELDSVRDWLSRAGVRWAWDGAQRAALGLPAQPEHSWRWGLDRLLLGSALPTGGRALYAGLLPVDAPGGEAARLVGRLAHFAAELAALRERLSGRCPPAQWRTRLEALLDGFLLAEDASELAAVQQWRDALQRLEDTAVRAGFDAAVPLAAVRDFVLGELGGERGNAGLRGGITFCRMVPMRAIPFEVVCVIGLNDGEYPRRASRRDFDLLLRQPRRGDRSPRNEDRYLFLEALLSARQVFYMSYVGRSARDDAELPPSVLVAELLDTIGRSCVRADEPTPALPRRPGDRARDPLALIRAEHPLQAFSPRAFDGADARLASHSPRLAGLARRIGRGQRLCQRLFAGEPLPPPPAELLNVTPERLIGFYSHPARYLLRERLGLRFEELDGALAHAEPFRLDEDWGERALRTELLSLRREDCAADDARRLVAAAGWLPHGAIGRLELDGASGAVDKVIAALPPASADCEPCALHYQHAGVTLSGWLRELRADGRLLVVAQPLGWRERLTAWIGHLLLQLAAAERPDITPHTCLVGSDTALRLKPLANAAAELDMLLAGYASGLRAPLPFVPPCAWAAARESDSDAARQAARRKWEGGYNSRFAYRDEAYYAAAFSAELPLDACLDWGTRIFAAIEAARSEEGA</sequence>
<comment type="similarity">
    <text evidence="10">Belongs to the RecC family.</text>
</comment>
<dbReference type="GO" id="GO:0008854">
    <property type="term" value="F:exodeoxyribonuclease V activity"/>
    <property type="evidence" value="ECO:0007669"/>
    <property type="project" value="InterPro"/>
</dbReference>
<keyword evidence="8 10" id="KW-0238">DNA-binding</keyword>
<keyword evidence="9 10" id="KW-0234">DNA repair</keyword>
<keyword evidence="2 10" id="KW-0547">Nucleotide-binding</keyword>
<proteinExistence type="inferred from homology"/>
<evidence type="ECO:0000256" key="9">
    <source>
        <dbReference type="ARBA" id="ARBA00023204"/>
    </source>
</evidence>
<evidence type="ECO:0000259" key="11">
    <source>
        <dbReference type="Pfam" id="PF17946"/>
    </source>
</evidence>
<dbReference type="PIRSF" id="PIRSF000980">
    <property type="entry name" value="RecC"/>
    <property type="match status" value="1"/>
</dbReference>
<evidence type="ECO:0000256" key="2">
    <source>
        <dbReference type="ARBA" id="ARBA00022741"/>
    </source>
</evidence>
<evidence type="ECO:0000256" key="10">
    <source>
        <dbReference type="HAMAP-Rule" id="MF_01486"/>
    </source>
</evidence>
<evidence type="ECO:0000313" key="12">
    <source>
        <dbReference type="EMBL" id="PWV60145.1"/>
    </source>
</evidence>
<dbReference type="AlphaFoldDB" id="A0A317MSR2"/>
<gene>
    <name evidence="10" type="primary">recC</name>
    <name evidence="12" type="ORF">C7443_10874</name>
</gene>
<accession>A0A317MSR2</accession>
<keyword evidence="5 10" id="KW-0347">Helicase</keyword>
<dbReference type="EMBL" id="QGTJ01000008">
    <property type="protein sequence ID" value="PWV60145.1"/>
    <property type="molecule type" value="Genomic_DNA"/>
</dbReference>
<dbReference type="InterPro" id="IPR027417">
    <property type="entry name" value="P-loop_NTPase"/>
</dbReference>
<keyword evidence="7 10" id="KW-0067">ATP-binding</keyword>
<evidence type="ECO:0000256" key="6">
    <source>
        <dbReference type="ARBA" id="ARBA00022839"/>
    </source>
</evidence>
<evidence type="ECO:0000256" key="3">
    <source>
        <dbReference type="ARBA" id="ARBA00022763"/>
    </source>
</evidence>
<dbReference type="GO" id="GO:0003677">
    <property type="term" value="F:DNA binding"/>
    <property type="evidence" value="ECO:0007669"/>
    <property type="project" value="UniProtKB-UniRule"/>
</dbReference>
<reference evidence="12 13" key="1">
    <citation type="submission" date="2018-05" db="EMBL/GenBank/DDBJ databases">
        <title>Genomic Encyclopedia of Type Strains, Phase IV (KMG-IV): sequencing the most valuable type-strain genomes for metagenomic binning, comparative biology and taxonomic classification.</title>
        <authorList>
            <person name="Goeker M."/>
        </authorList>
    </citation>
    <scope>NUCLEOTIDE SEQUENCE [LARGE SCALE GENOMIC DNA]</scope>
    <source>
        <strain evidence="12 13">DSM 23606</strain>
    </source>
</reference>
<comment type="subunit">
    <text evidence="10">Heterotrimer of RecB, RecC and RecD. All subunits contribute to DNA-binding.</text>
</comment>
<dbReference type="Gene3D" id="3.40.50.10930">
    <property type="match status" value="1"/>
</dbReference>
<dbReference type="Gene3D" id="3.40.50.300">
    <property type="entry name" value="P-loop containing nucleotide triphosphate hydrolases"/>
    <property type="match status" value="1"/>
</dbReference>
<dbReference type="Pfam" id="PF17946">
    <property type="entry name" value="RecC_C"/>
    <property type="match status" value="1"/>
</dbReference>
<dbReference type="SUPFAM" id="SSF52980">
    <property type="entry name" value="Restriction endonuclease-like"/>
    <property type="match status" value="1"/>
</dbReference>
<dbReference type="SUPFAM" id="SSF52540">
    <property type="entry name" value="P-loop containing nucleoside triphosphate hydrolases"/>
    <property type="match status" value="2"/>
</dbReference>
<protein>
    <recommendedName>
        <fullName evidence="10">RecBCD enzyme subunit RecC</fullName>
    </recommendedName>
    <alternativeName>
        <fullName evidence="10">Exonuclease V subunit RecC</fullName>
        <shortName evidence="10">ExoV subunit RecC</shortName>
    </alternativeName>
    <alternativeName>
        <fullName evidence="10">Helicase/nuclease RecBCD subunit RecC</fullName>
    </alternativeName>
</protein>
<evidence type="ECO:0000256" key="1">
    <source>
        <dbReference type="ARBA" id="ARBA00022722"/>
    </source>
</evidence>
<dbReference type="GO" id="GO:0003678">
    <property type="term" value="F:DNA helicase activity"/>
    <property type="evidence" value="ECO:0007669"/>
    <property type="project" value="UniProtKB-UniRule"/>
</dbReference>
<keyword evidence="4 10" id="KW-0378">Hydrolase</keyword>
<evidence type="ECO:0000256" key="5">
    <source>
        <dbReference type="ARBA" id="ARBA00022806"/>
    </source>
</evidence>
<dbReference type="InterPro" id="IPR011335">
    <property type="entry name" value="Restrct_endonuc-II-like"/>
</dbReference>
<keyword evidence="6 10" id="KW-0269">Exonuclease</keyword>
<dbReference type="OrthoDB" id="9762834at2"/>
<organism evidence="12 13">
    <name type="scientific">Plasticicumulans acidivorans</name>
    <dbReference type="NCBI Taxonomy" id="886464"/>
    <lineage>
        <taxon>Bacteria</taxon>
        <taxon>Pseudomonadati</taxon>
        <taxon>Pseudomonadota</taxon>
        <taxon>Gammaproteobacteria</taxon>
        <taxon>Candidatus Competibacteraceae</taxon>
        <taxon>Plasticicumulans</taxon>
    </lineage>
</organism>
<dbReference type="GO" id="GO:0009338">
    <property type="term" value="C:exodeoxyribonuclease V complex"/>
    <property type="evidence" value="ECO:0007669"/>
    <property type="project" value="InterPro"/>
</dbReference>
<dbReference type="NCBIfam" id="TIGR01450">
    <property type="entry name" value="recC"/>
    <property type="match status" value="1"/>
</dbReference>
<dbReference type="InterPro" id="IPR041500">
    <property type="entry name" value="RecC_C"/>
</dbReference>